<reference evidence="1 2" key="1">
    <citation type="submission" date="2019-05" db="EMBL/GenBank/DDBJ databases">
        <title>Another draft genome of Portunus trituberculatus and its Hox gene families provides insights of decapod evolution.</title>
        <authorList>
            <person name="Jeong J.-H."/>
            <person name="Song I."/>
            <person name="Kim S."/>
            <person name="Choi T."/>
            <person name="Kim D."/>
            <person name="Ryu S."/>
            <person name="Kim W."/>
        </authorList>
    </citation>
    <scope>NUCLEOTIDE SEQUENCE [LARGE SCALE GENOMIC DNA]</scope>
    <source>
        <tissue evidence="1">Muscle</tissue>
    </source>
</reference>
<gene>
    <name evidence="1" type="ORF">E2C01_053567</name>
</gene>
<sequence>MGTPKYKPSLGDPFWAGDQKCPQPAGCCVYVRNDLICSMPTPMNLPSFPPSGLDSTRSSSLKISMFTTCFDFPLPSLTILVN</sequence>
<dbReference type="EMBL" id="VSRR010016662">
    <property type="protein sequence ID" value="MPC59544.1"/>
    <property type="molecule type" value="Genomic_DNA"/>
</dbReference>
<keyword evidence="2" id="KW-1185">Reference proteome</keyword>
<evidence type="ECO:0000313" key="1">
    <source>
        <dbReference type="EMBL" id="MPC59544.1"/>
    </source>
</evidence>
<comment type="caution">
    <text evidence="1">The sequence shown here is derived from an EMBL/GenBank/DDBJ whole genome shotgun (WGS) entry which is preliminary data.</text>
</comment>
<protein>
    <submittedName>
        <fullName evidence="1">Uncharacterized protein</fullName>
    </submittedName>
</protein>
<dbReference type="Proteomes" id="UP000324222">
    <property type="component" value="Unassembled WGS sequence"/>
</dbReference>
<evidence type="ECO:0000313" key="2">
    <source>
        <dbReference type="Proteomes" id="UP000324222"/>
    </source>
</evidence>
<dbReference type="AlphaFoldDB" id="A0A5B7GSG2"/>
<organism evidence="1 2">
    <name type="scientific">Portunus trituberculatus</name>
    <name type="common">Swimming crab</name>
    <name type="synonym">Neptunus trituberculatus</name>
    <dbReference type="NCBI Taxonomy" id="210409"/>
    <lineage>
        <taxon>Eukaryota</taxon>
        <taxon>Metazoa</taxon>
        <taxon>Ecdysozoa</taxon>
        <taxon>Arthropoda</taxon>
        <taxon>Crustacea</taxon>
        <taxon>Multicrustacea</taxon>
        <taxon>Malacostraca</taxon>
        <taxon>Eumalacostraca</taxon>
        <taxon>Eucarida</taxon>
        <taxon>Decapoda</taxon>
        <taxon>Pleocyemata</taxon>
        <taxon>Brachyura</taxon>
        <taxon>Eubrachyura</taxon>
        <taxon>Portunoidea</taxon>
        <taxon>Portunidae</taxon>
        <taxon>Portuninae</taxon>
        <taxon>Portunus</taxon>
    </lineage>
</organism>
<accession>A0A5B7GSG2</accession>
<name>A0A5B7GSG2_PORTR</name>
<proteinExistence type="predicted"/>